<evidence type="ECO:0000313" key="13">
    <source>
        <dbReference type="Proteomes" id="UP001627154"/>
    </source>
</evidence>
<feature type="active site" evidence="8">
    <location>
        <position position="199"/>
    </location>
</feature>
<organism evidence="12 13">
    <name type="scientific">Trichogramma kaykai</name>
    <dbReference type="NCBI Taxonomy" id="54128"/>
    <lineage>
        <taxon>Eukaryota</taxon>
        <taxon>Metazoa</taxon>
        <taxon>Ecdysozoa</taxon>
        <taxon>Arthropoda</taxon>
        <taxon>Hexapoda</taxon>
        <taxon>Insecta</taxon>
        <taxon>Pterygota</taxon>
        <taxon>Neoptera</taxon>
        <taxon>Endopterygota</taxon>
        <taxon>Hymenoptera</taxon>
        <taxon>Apocrita</taxon>
        <taxon>Proctotrupomorpha</taxon>
        <taxon>Chalcidoidea</taxon>
        <taxon>Trichogrammatidae</taxon>
        <taxon>Trichogramma</taxon>
    </lineage>
</organism>
<dbReference type="Proteomes" id="UP001627154">
    <property type="component" value="Unassembled WGS sequence"/>
</dbReference>
<evidence type="ECO:0000256" key="2">
    <source>
        <dbReference type="ARBA" id="ARBA00006013"/>
    </source>
</evidence>
<name>A0ABD2WDN5_9HYME</name>
<dbReference type="PIRSF" id="PIRSF000103">
    <property type="entry name" value="HIBADH"/>
    <property type="match status" value="1"/>
</dbReference>
<dbReference type="Pfam" id="PF03446">
    <property type="entry name" value="NAD_binding_2"/>
    <property type="match status" value="1"/>
</dbReference>
<evidence type="ECO:0000256" key="5">
    <source>
        <dbReference type="ARBA" id="ARBA00023002"/>
    </source>
</evidence>
<evidence type="ECO:0000259" key="11">
    <source>
        <dbReference type="Pfam" id="PF14833"/>
    </source>
</evidence>
<dbReference type="PROSITE" id="PS00895">
    <property type="entry name" value="3_HYDROXYISOBUT_DH"/>
    <property type="match status" value="1"/>
</dbReference>
<evidence type="ECO:0000259" key="10">
    <source>
        <dbReference type="Pfam" id="PF03446"/>
    </source>
</evidence>
<proteinExistence type="inferred from homology"/>
<evidence type="ECO:0000256" key="9">
    <source>
        <dbReference type="RuleBase" id="RU910714"/>
    </source>
</evidence>
<keyword evidence="5 9" id="KW-0560">Oxidoreductase</keyword>
<dbReference type="SUPFAM" id="SSF48179">
    <property type="entry name" value="6-phosphogluconate dehydrogenase C-terminal domain-like"/>
    <property type="match status" value="1"/>
</dbReference>
<dbReference type="NCBIfam" id="TIGR01692">
    <property type="entry name" value="HIBADH"/>
    <property type="match status" value="1"/>
</dbReference>
<dbReference type="InterPro" id="IPR029154">
    <property type="entry name" value="HIBADH-like_NADP-bd"/>
</dbReference>
<evidence type="ECO:0000256" key="1">
    <source>
        <dbReference type="ARBA" id="ARBA00005109"/>
    </source>
</evidence>
<accession>A0ABD2WDN5</accession>
<dbReference type="InterPro" id="IPR015815">
    <property type="entry name" value="HIBADH-related"/>
</dbReference>
<dbReference type="GO" id="GO:0009083">
    <property type="term" value="P:branched-chain amino acid catabolic process"/>
    <property type="evidence" value="ECO:0007669"/>
    <property type="project" value="UniProtKB-KW"/>
</dbReference>
<comment type="caution">
    <text evidence="12">The sequence shown here is derived from an EMBL/GenBank/DDBJ whole genome shotgun (WGS) entry which is preliminary data.</text>
</comment>
<dbReference type="Pfam" id="PF14833">
    <property type="entry name" value="NAD_binding_11"/>
    <property type="match status" value="1"/>
</dbReference>
<comment type="catalytic activity">
    <reaction evidence="7 9">
        <text>3-hydroxy-2-methylpropanoate + NAD(+) = 2-methyl-3-oxopropanoate + NADH + H(+)</text>
        <dbReference type="Rhea" id="RHEA:17681"/>
        <dbReference type="ChEBI" id="CHEBI:11805"/>
        <dbReference type="ChEBI" id="CHEBI:15378"/>
        <dbReference type="ChEBI" id="CHEBI:57540"/>
        <dbReference type="ChEBI" id="CHEBI:57700"/>
        <dbReference type="ChEBI" id="CHEBI:57945"/>
        <dbReference type="EC" id="1.1.1.31"/>
    </reaction>
</comment>
<dbReference type="EMBL" id="JBJJXI010000117">
    <property type="protein sequence ID" value="KAL3390626.1"/>
    <property type="molecule type" value="Genomic_DNA"/>
</dbReference>
<dbReference type="Gene3D" id="1.10.1040.10">
    <property type="entry name" value="N-(1-d-carboxylethyl)-l-norvaline Dehydrogenase, domain 2"/>
    <property type="match status" value="1"/>
</dbReference>
<dbReference type="AlphaFoldDB" id="A0ABD2WDN5"/>
<feature type="domain" description="6-phosphogluconate dehydrogenase NADP-binding" evidence="10">
    <location>
        <begin position="26"/>
        <end position="190"/>
    </location>
</feature>
<sequence>MLPATFQLLVSTTRNAGYQSARRFSNVGFVGLGNMGGFMSRNLLKKGYKLRVYDVDKAAVARVTAAGAQPAANLAEVARDSDIVFTMLPMNEHVLECYTAEDGLIKRVVLLSAKKGTYLVDSSTIDPAVAQRVAEEARKHQLNFVDGPVSGGVVGAENASLTFMIGGAKADYERTKPVVECMGSRAVHCGDIGMGQVAKICNNMLLAISMIGVSEALNLGQRLGLDPKILTDIVNTSTGRCWSSEIYNPVPGVVDGVPSSKNYEGGFGVGLVAKDLGLAQASATRVGAPIALGSLSHQIYRTMMQQGLAGKDFSVVYPFIRGENNK</sequence>
<reference evidence="12 13" key="1">
    <citation type="journal article" date="2024" name="bioRxiv">
        <title>A reference genome for Trichogramma kaykai: A tiny desert-dwelling parasitoid wasp with competing sex-ratio distorters.</title>
        <authorList>
            <person name="Culotta J."/>
            <person name="Lindsey A.R."/>
        </authorList>
    </citation>
    <scope>NUCLEOTIDE SEQUENCE [LARGE SCALE GENOMIC DNA]</scope>
    <source>
        <strain evidence="12 13">KSX58</strain>
    </source>
</reference>
<dbReference type="InterPro" id="IPR002204">
    <property type="entry name" value="3-OH-isobutyrate_DH-rel_CS"/>
</dbReference>
<evidence type="ECO:0000256" key="6">
    <source>
        <dbReference type="ARBA" id="ARBA00023027"/>
    </source>
</evidence>
<keyword evidence="13" id="KW-1185">Reference proteome</keyword>
<evidence type="ECO:0000256" key="4">
    <source>
        <dbReference type="ARBA" id="ARBA00022456"/>
    </source>
</evidence>
<dbReference type="InterPro" id="IPR036291">
    <property type="entry name" value="NAD(P)-bd_dom_sf"/>
</dbReference>
<dbReference type="InterPro" id="IPR011548">
    <property type="entry name" value="HIBADH"/>
</dbReference>
<keyword evidence="6 9" id="KW-0520">NAD</keyword>
<comment type="similarity">
    <text evidence="2">Belongs to the HIBADH-related family. 3-hydroxyisobutyrate dehydrogenase subfamily.</text>
</comment>
<dbReference type="InterPro" id="IPR008927">
    <property type="entry name" value="6-PGluconate_DH-like_C_sf"/>
</dbReference>
<dbReference type="FunFam" id="1.10.1040.10:FF:000006">
    <property type="entry name" value="3-hydroxyisobutyrate dehydrogenase"/>
    <property type="match status" value="1"/>
</dbReference>
<dbReference type="PANTHER" id="PTHR22981:SF7">
    <property type="entry name" value="3-HYDROXYISOBUTYRATE DEHYDROGENASE, MITOCHONDRIAL"/>
    <property type="match status" value="1"/>
</dbReference>
<comment type="pathway">
    <text evidence="1 9">Amino-acid degradation; L-valine degradation.</text>
</comment>
<dbReference type="PANTHER" id="PTHR22981">
    <property type="entry name" value="3-HYDROXYISOBUTYRATE DEHYDROGENASE-RELATED"/>
    <property type="match status" value="1"/>
</dbReference>
<keyword evidence="4 9" id="KW-0101">Branched-chain amino acid catabolism</keyword>
<dbReference type="InterPro" id="IPR013328">
    <property type="entry name" value="6PGD_dom2"/>
</dbReference>
<feature type="domain" description="3-hydroxyisobutyrate dehydrogenase-like NAD-binding" evidence="11">
    <location>
        <begin position="193"/>
        <end position="317"/>
    </location>
</feature>
<evidence type="ECO:0000313" key="12">
    <source>
        <dbReference type="EMBL" id="KAL3390626.1"/>
    </source>
</evidence>
<dbReference type="Gene3D" id="3.40.50.720">
    <property type="entry name" value="NAD(P)-binding Rossmann-like Domain"/>
    <property type="match status" value="1"/>
</dbReference>
<dbReference type="GO" id="GO:0008442">
    <property type="term" value="F:3-hydroxyisobutyrate dehydrogenase activity"/>
    <property type="evidence" value="ECO:0007669"/>
    <property type="project" value="UniProtKB-EC"/>
</dbReference>
<evidence type="ECO:0000256" key="3">
    <source>
        <dbReference type="ARBA" id="ARBA00012991"/>
    </source>
</evidence>
<dbReference type="InterPro" id="IPR006115">
    <property type="entry name" value="6PGDH_NADP-bd"/>
</dbReference>
<protein>
    <recommendedName>
        <fullName evidence="3 9">3-hydroxyisobutyrate dehydrogenase</fullName>
        <shortName evidence="9">HIBADH</shortName>
        <ecNumber evidence="3 9">1.1.1.31</ecNumber>
    </recommendedName>
</protein>
<dbReference type="EC" id="1.1.1.31" evidence="3 9"/>
<gene>
    <name evidence="12" type="ORF">TKK_014760</name>
</gene>
<dbReference type="SUPFAM" id="SSF51735">
    <property type="entry name" value="NAD(P)-binding Rossmann-fold domains"/>
    <property type="match status" value="1"/>
</dbReference>
<evidence type="ECO:0000256" key="8">
    <source>
        <dbReference type="PIRSR" id="PIRSR000103-1"/>
    </source>
</evidence>
<evidence type="ECO:0000256" key="7">
    <source>
        <dbReference type="ARBA" id="ARBA00049197"/>
    </source>
</evidence>